<dbReference type="GO" id="GO:0003690">
    <property type="term" value="F:double-stranded DNA binding"/>
    <property type="evidence" value="ECO:0007669"/>
    <property type="project" value="TreeGrafter"/>
</dbReference>
<dbReference type="InterPro" id="IPR036412">
    <property type="entry name" value="HAD-like_sf"/>
</dbReference>
<dbReference type="GO" id="GO:0046403">
    <property type="term" value="F:polynucleotide 3'-phosphatase activity"/>
    <property type="evidence" value="ECO:0007669"/>
    <property type="project" value="TreeGrafter"/>
</dbReference>
<dbReference type="GO" id="GO:0046404">
    <property type="term" value="F:ATP-dependent polydeoxyribonucleotide 5'-hydroxyl-kinase activity"/>
    <property type="evidence" value="ECO:0007669"/>
    <property type="project" value="TreeGrafter"/>
</dbReference>
<dbReference type="Proteomes" id="UP000039046">
    <property type="component" value="Unassembled WGS sequence"/>
</dbReference>
<dbReference type="FunFam" id="3.40.50.1000:FF:000078">
    <property type="entry name" value="Bifunctional polynucleotide phosphatase/kinase"/>
    <property type="match status" value="1"/>
</dbReference>
<feature type="compositionally biased region" description="Polar residues" evidence="1">
    <location>
        <begin position="46"/>
        <end position="57"/>
    </location>
</feature>
<gene>
    <name evidence="2" type="ORF">VHEMI07449</name>
</gene>
<dbReference type="SUPFAM" id="SSF56784">
    <property type="entry name" value="HAD-like"/>
    <property type="match status" value="1"/>
</dbReference>
<dbReference type="InterPro" id="IPR023214">
    <property type="entry name" value="HAD_sf"/>
</dbReference>
<dbReference type="EMBL" id="CDHN01000004">
    <property type="protein sequence ID" value="CEJ91757.1"/>
    <property type="molecule type" value="Genomic_DNA"/>
</dbReference>
<dbReference type="STRING" id="1531966.A0A0A1TMZ3"/>
<dbReference type="SUPFAM" id="SSF52540">
    <property type="entry name" value="P-loop containing nucleoside triphosphate hydrolases"/>
    <property type="match status" value="1"/>
</dbReference>
<dbReference type="AlphaFoldDB" id="A0A0A1TMZ3"/>
<dbReference type="OrthoDB" id="19045at2759"/>
<name>A0A0A1TMZ3_9HYPO</name>
<feature type="region of interest" description="Disordered" evidence="1">
    <location>
        <begin position="33"/>
        <end position="86"/>
    </location>
</feature>
<dbReference type="InterPro" id="IPR013954">
    <property type="entry name" value="PNK3P"/>
</dbReference>
<evidence type="ECO:0008006" key="4">
    <source>
        <dbReference type="Google" id="ProtNLM"/>
    </source>
</evidence>
<reference evidence="2 3" key="1">
    <citation type="journal article" date="2015" name="Genome Announc.">
        <title>Draft Genome Sequence and Gene Annotation of the Entomopathogenic Fungus Verticillium hemipterigenum.</title>
        <authorList>
            <person name="Horn F."/>
            <person name="Habel A."/>
            <person name="Scharf D.H."/>
            <person name="Dworschak J."/>
            <person name="Brakhage A.A."/>
            <person name="Guthke R."/>
            <person name="Hertweck C."/>
            <person name="Linde J."/>
        </authorList>
    </citation>
    <scope>NUCLEOTIDE SEQUENCE [LARGE SCALE GENOMIC DNA]</scope>
</reference>
<sequence>MRVARQFPIKSSAIIPLRRIACFGTKMAGSAGSMKRKAVEGPISPPQTKRSIQSGTTKKAVASFFTPASQKPKDKTTWSERSPAADSPGTLLVAKYETDVKEDESIKRHKIAAFDLDSTLISTASGKKHAGDEGDWKWWHSEVPEKLRSLYKDGYRVVILSNQGGLTLHADPKSKAPKASGEKRITSFKKKCSTILAQLDLPVTLYAATGKDRFRKPQTGMWEEACKDYKLSTAELDLENSIFVGDAGGRMAVQVGGSLIPKDFSCSDRNLAHNIGIAYNTPEEYFLGEQARQFHREIDILQHEYAGIEDGVSFEKKHSQEMVVFCGPPGAGKSTFFKRVLSPIGFERINQDTLKTRDKCLQVAKECLGEGKSVAIDNTNPDPEVRKIWIDLANKFKVPVRCVWFSIPIALCEHNDAVRATHKAMNPENRERLPKLAFTGFASRYKTPQIKEGFEDITEITFQFKGSREEHGLWSRYYS</sequence>
<dbReference type="FunFam" id="3.40.50.300:FF:000737">
    <property type="entry name" value="Bifunctional polynucleotide phosphatase/kinase"/>
    <property type="match status" value="1"/>
</dbReference>
<dbReference type="PANTHER" id="PTHR12083:SF9">
    <property type="entry name" value="BIFUNCTIONAL POLYNUCLEOTIDE PHOSPHATASE_KINASE"/>
    <property type="match status" value="1"/>
</dbReference>
<keyword evidence="3" id="KW-1185">Reference proteome</keyword>
<organism evidence="2 3">
    <name type="scientific">[Torrubiella] hemipterigena</name>
    <dbReference type="NCBI Taxonomy" id="1531966"/>
    <lineage>
        <taxon>Eukaryota</taxon>
        <taxon>Fungi</taxon>
        <taxon>Dikarya</taxon>
        <taxon>Ascomycota</taxon>
        <taxon>Pezizomycotina</taxon>
        <taxon>Sordariomycetes</taxon>
        <taxon>Hypocreomycetidae</taxon>
        <taxon>Hypocreales</taxon>
        <taxon>Clavicipitaceae</taxon>
        <taxon>Clavicipitaceae incertae sedis</taxon>
        <taxon>'Torrubiella' clade</taxon>
    </lineage>
</organism>
<dbReference type="NCBIfam" id="TIGR01662">
    <property type="entry name" value="HAD-SF-IIIA"/>
    <property type="match status" value="1"/>
</dbReference>
<evidence type="ECO:0000256" key="1">
    <source>
        <dbReference type="SAM" id="MobiDB-lite"/>
    </source>
</evidence>
<dbReference type="NCBIfam" id="TIGR01664">
    <property type="entry name" value="DNA-3'-Pase"/>
    <property type="match status" value="1"/>
</dbReference>
<evidence type="ECO:0000313" key="3">
    <source>
        <dbReference type="Proteomes" id="UP000039046"/>
    </source>
</evidence>
<dbReference type="GO" id="GO:0006281">
    <property type="term" value="P:DNA repair"/>
    <property type="evidence" value="ECO:0007669"/>
    <property type="project" value="TreeGrafter"/>
</dbReference>
<dbReference type="InterPro" id="IPR027417">
    <property type="entry name" value="P-loop_NTPase"/>
</dbReference>
<dbReference type="PANTHER" id="PTHR12083">
    <property type="entry name" value="BIFUNCTIONAL POLYNUCLEOTIDE PHOSPHATASE/KINASE"/>
    <property type="match status" value="1"/>
</dbReference>
<dbReference type="Gene3D" id="3.40.50.300">
    <property type="entry name" value="P-loop containing nucleotide triphosphate hydrolases"/>
    <property type="match status" value="1"/>
</dbReference>
<dbReference type="Pfam" id="PF08645">
    <property type="entry name" value="PNK3P"/>
    <property type="match status" value="1"/>
</dbReference>
<accession>A0A0A1TMZ3</accession>
<dbReference type="InterPro" id="IPR006551">
    <property type="entry name" value="Polynucleotide_phosphatase"/>
</dbReference>
<dbReference type="HOGENOM" id="CLU_014938_3_0_1"/>
<evidence type="ECO:0000313" key="2">
    <source>
        <dbReference type="EMBL" id="CEJ91757.1"/>
    </source>
</evidence>
<dbReference type="Gene3D" id="3.40.50.1000">
    <property type="entry name" value="HAD superfamily/HAD-like"/>
    <property type="match status" value="1"/>
</dbReference>
<protein>
    <recommendedName>
        <fullName evidence="4">Bifunctional polynucleotide phosphatase/kinase</fullName>
    </recommendedName>
</protein>
<proteinExistence type="predicted"/>
<dbReference type="InterPro" id="IPR006549">
    <property type="entry name" value="HAD-SF_hydro_IIIA"/>
</dbReference>
<dbReference type="Pfam" id="PF13671">
    <property type="entry name" value="AAA_33"/>
    <property type="match status" value="1"/>
</dbReference>